<name>A0ABQ1ZHT8_9BACL</name>
<evidence type="ECO:0000313" key="2">
    <source>
        <dbReference type="EMBL" id="GGH65066.1"/>
    </source>
</evidence>
<comment type="caution">
    <text evidence="2">The sequence shown here is derived from an EMBL/GenBank/DDBJ whole genome shotgun (WGS) entry which is preliminary data.</text>
</comment>
<dbReference type="Pfam" id="PF09492">
    <property type="entry name" value="Pec_lyase"/>
    <property type="match status" value="1"/>
</dbReference>
<keyword evidence="1" id="KW-0732">Signal</keyword>
<feature type="signal peptide" evidence="1">
    <location>
        <begin position="1"/>
        <end position="27"/>
    </location>
</feature>
<feature type="chain" id="PRO_5047125409" description="Pectate lyase" evidence="1">
    <location>
        <begin position="28"/>
        <end position="413"/>
    </location>
</feature>
<sequence length="413" mass="45931">MKNRVLSVPLRIVPAALSFAMMITGFAAPLAAASDASTSNSSSVYDSASAPGHITAQSVTIKTEVLPSSKLMPSSVDVSSLLQKFRDISHFATGDLSKDTAFALNIVSWQMPHGGFYKDMEKQYAAPWDGVTARSGWKDPSGVELGTFDNDATTSEIRFLTDMYVKTGNPVFKESVRKAVDFILVSQYPSGGWPQVYPKRSNYSDAVTYNDNAMVQTMLLLDDITQRKHGFDNDILSNQERSKLRTALEKGISYTLKAQIVNNGVPTVWCAQHDPLTYEPLPGRAYELASKSGSESVAITAFLMSLPQTPEIERAAKGALKWFDTVREDGTKYNRQGPVYFEPDAGSVIWYRFYNVNEDVPFYADRDGKKYMNILEISEERRHGYSWAGSYARNLLKLASEQGYYELSKPLPE</sequence>
<evidence type="ECO:0000313" key="3">
    <source>
        <dbReference type="Proteomes" id="UP000652153"/>
    </source>
</evidence>
<proteinExistence type="predicted"/>
<gene>
    <name evidence="2" type="ORF">GCM10008014_44090</name>
</gene>
<dbReference type="SUPFAM" id="SSF81853">
    <property type="entry name" value="Family 10 polysaccharide lyase"/>
    <property type="match status" value="1"/>
</dbReference>
<dbReference type="InterPro" id="IPR012669">
    <property type="entry name" value="Pectate_lyase"/>
</dbReference>
<evidence type="ECO:0000256" key="1">
    <source>
        <dbReference type="SAM" id="SignalP"/>
    </source>
</evidence>
<dbReference type="Gene3D" id="1.50.10.20">
    <property type="match status" value="1"/>
</dbReference>
<dbReference type="Proteomes" id="UP000652153">
    <property type="component" value="Unassembled WGS sequence"/>
</dbReference>
<evidence type="ECO:0008006" key="4">
    <source>
        <dbReference type="Google" id="ProtNLM"/>
    </source>
</evidence>
<organism evidence="2 3">
    <name type="scientific">Paenibacillus silvae</name>
    <dbReference type="NCBI Taxonomy" id="1325358"/>
    <lineage>
        <taxon>Bacteria</taxon>
        <taxon>Bacillati</taxon>
        <taxon>Bacillota</taxon>
        <taxon>Bacilli</taxon>
        <taxon>Bacillales</taxon>
        <taxon>Paenibacillaceae</taxon>
        <taxon>Paenibacillus</taxon>
    </lineage>
</organism>
<reference evidence="3" key="1">
    <citation type="journal article" date="2019" name="Int. J. Syst. Evol. Microbiol.">
        <title>The Global Catalogue of Microorganisms (GCM) 10K type strain sequencing project: providing services to taxonomists for standard genome sequencing and annotation.</title>
        <authorList>
            <consortium name="The Broad Institute Genomics Platform"/>
            <consortium name="The Broad Institute Genome Sequencing Center for Infectious Disease"/>
            <person name="Wu L."/>
            <person name="Ma J."/>
        </authorList>
    </citation>
    <scope>NUCLEOTIDE SEQUENCE [LARGE SCALE GENOMIC DNA]</scope>
    <source>
        <strain evidence="3">CGMCC 1.12770</strain>
    </source>
</reference>
<accession>A0ABQ1ZHT8</accession>
<dbReference type="NCBIfam" id="TIGR02474">
    <property type="entry name" value="pec_lyase"/>
    <property type="match status" value="1"/>
</dbReference>
<keyword evidence="3" id="KW-1185">Reference proteome</keyword>
<dbReference type="EMBL" id="BMFU01000007">
    <property type="protein sequence ID" value="GGH65066.1"/>
    <property type="molecule type" value="Genomic_DNA"/>
</dbReference>
<protein>
    <recommendedName>
        <fullName evidence="4">Pectate lyase</fullName>
    </recommendedName>
</protein>